<keyword evidence="2" id="KW-1185">Reference proteome</keyword>
<evidence type="ECO:0000313" key="1">
    <source>
        <dbReference type="EMBL" id="OMO87059.1"/>
    </source>
</evidence>
<dbReference type="EMBL" id="AWWV01009322">
    <property type="protein sequence ID" value="OMO87059.1"/>
    <property type="molecule type" value="Genomic_DNA"/>
</dbReference>
<sequence>MASYSTYPEWQFYSGPMKHTKPAEKINLDSYRIDYRSIVHLAALPTF</sequence>
<accession>A0A1R3IWV1</accession>
<comment type="caution">
    <text evidence="1">The sequence shown here is derived from an EMBL/GenBank/DDBJ whole genome shotgun (WGS) entry which is preliminary data.</text>
</comment>
<organism evidence="1 2">
    <name type="scientific">Corchorus capsularis</name>
    <name type="common">Jute</name>
    <dbReference type="NCBI Taxonomy" id="210143"/>
    <lineage>
        <taxon>Eukaryota</taxon>
        <taxon>Viridiplantae</taxon>
        <taxon>Streptophyta</taxon>
        <taxon>Embryophyta</taxon>
        <taxon>Tracheophyta</taxon>
        <taxon>Spermatophyta</taxon>
        <taxon>Magnoliopsida</taxon>
        <taxon>eudicotyledons</taxon>
        <taxon>Gunneridae</taxon>
        <taxon>Pentapetalae</taxon>
        <taxon>rosids</taxon>
        <taxon>malvids</taxon>
        <taxon>Malvales</taxon>
        <taxon>Malvaceae</taxon>
        <taxon>Grewioideae</taxon>
        <taxon>Apeibeae</taxon>
        <taxon>Corchorus</taxon>
    </lineage>
</organism>
<name>A0A1R3IWV1_COCAP</name>
<proteinExistence type="predicted"/>
<gene>
    <name evidence="1" type="ORF">CCACVL1_09284</name>
</gene>
<evidence type="ECO:0000313" key="2">
    <source>
        <dbReference type="Proteomes" id="UP000188268"/>
    </source>
</evidence>
<dbReference type="AlphaFoldDB" id="A0A1R3IWV1"/>
<reference evidence="1 2" key="1">
    <citation type="submission" date="2013-09" db="EMBL/GenBank/DDBJ databases">
        <title>Corchorus capsularis genome sequencing.</title>
        <authorList>
            <person name="Alam M."/>
            <person name="Haque M.S."/>
            <person name="Islam M.S."/>
            <person name="Emdad E.M."/>
            <person name="Islam M.M."/>
            <person name="Ahmed B."/>
            <person name="Halim A."/>
            <person name="Hossen Q.M.M."/>
            <person name="Hossain M.Z."/>
            <person name="Ahmed R."/>
            <person name="Khan M.M."/>
            <person name="Islam R."/>
            <person name="Rashid M.M."/>
            <person name="Khan S.A."/>
            <person name="Rahman M.S."/>
            <person name="Alam M."/>
        </authorList>
    </citation>
    <scope>NUCLEOTIDE SEQUENCE [LARGE SCALE GENOMIC DNA]</scope>
    <source>
        <strain evidence="2">cv. CVL-1</strain>
        <tissue evidence="1">Whole seedling</tissue>
    </source>
</reference>
<dbReference type="Gramene" id="OMO87059">
    <property type="protein sequence ID" value="OMO87059"/>
    <property type="gene ID" value="CCACVL1_09284"/>
</dbReference>
<dbReference type="Proteomes" id="UP000188268">
    <property type="component" value="Unassembled WGS sequence"/>
</dbReference>
<protein>
    <submittedName>
        <fullName evidence="1">Uncharacterized protein</fullName>
    </submittedName>
</protein>